<gene>
    <name evidence="1" type="ORF">HAX54_038874</name>
</gene>
<evidence type="ECO:0000313" key="2">
    <source>
        <dbReference type="Proteomes" id="UP000823775"/>
    </source>
</evidence>
<dbReference type="EMBL" id="JACEIK010000534">
    <property type="protein sequence ID" value="MCD7458677.1"/>
    <property type="molecule type" value="Genomic_DNA"/>
</dbReference>
<evidence type="ECO:0000313" key="1">
    <source>
        <dbReference type="EMBL" id="MCD7458677.1"/>
    </source>
</evidence>
<protein>
    <submittedName>
        <fullName evidence="1">Uncharacterized protein</fullName>
    </submittedName>
</protein>
<proteinExistence type="predicted"/>
<dbReference type="Proteomes" id="UP000823775">
    <property type="component" value="Unassembled WGS sequence"/>
</dbReference>
<organism evidence="1 2">
    <name type="scientific">Datura stramonium</name>
    <name type="common">Jimsonweed</name>
    <name type="synonym">Common thornapple</name>
    <dbReference type="NCBI Taxonomy" id="4076"/>
    <lineage>
        <taxon>Eukaryota</taxon>
        <taxon>Viridiplantae</taxon>
        <taxon>Streptophyta</taxon>
        <taxon>Embryophyta</taxon>
        <taxon>Tracheophyta</taxon>
        <taxon>Spermatophyta</taxon>
        <taxon>Magnoliopsida</taxon>
        <taxon>eudicotyledons</taxon>
        <taxon>Gunneridae</taxon>
        <taxon>Pentapetalae</taxon>
        <taxon>asterids</taxon>
        <taxon>lamiids</taxon>
        <taxon>Solanales</taxon>
        <taxon>Solanaceae</taxon>
        <taxon>Solanoideae</taxon>
        <taxon>Datureae</taxon>
        <taxon>Datura</taxon>
    </lineage>
</organism>
<name>A0ABS8SII6_DATST</name>
<comment type="caution">
    <text evidence="1">The sequence shown here is derived from an EMBL/GenBank/DDBJ whole genome shotgun (WGS) entry which is preliminary data.</text>
</comment>
<sequence>MDGSKKEFPIYSLSLSENATTQRLGFSSQTLDRLISGAKKISLSPTIIVEEKLEASIQPLEKSMRFDHFLSTPQVVTEEIAIDNGSISKKILFTRIKAFGTSDPFFV</sequence>
<reference evidence="1 2" key="1">
    <citation type="journal article" date="2021" name="BMC Genomics">
        <title>Datura genome reveals duplications of psychoactive alkaloid biosynthetic genes and high mutation rate following tissue culture.</title>
        <authorList>
            <person name="Rajewski A."/>
            <person name="Carter-House D."/>
            <person name="Stajich J."/>
            <person name="Litt A."/>
        </authorList>
    </citation>
    <scope>NUCLEOTIDE SEQUENCE [LARGE SCALE GENOMIC DNA]</scope>
    <source>
        <strain evidence="1">AR-01</strain>
    </source>
</reference>
<accession>A0ABS8SII6</accession>
<keyword evidence="2" id="KW-1185">Reference proteome</keyword>